<organism evidence="1 2">
    <name type="scientific">Kribbella sancticallisti</name>
    <dbReference type="NCBI Taxonomy" id="460087"/>
    <lineage>
        <taxon>Bacteria</taxon>
        <taxon>Bacillati</taxon>
        <taxon>Actinomycetota</taxon>
        <taxon>Actinomycetes</taxon>
        <taxon>Propionibacteriales</taxon>
        <taxon>Kribbellaceae</taxon>
        <taxon>Kribbella</taxon>
    </lineage>
</organism>
<gene>
    <name evidence="1" type="ORF">GCM10009789_46790</name>
</gene>
<name>A0ABP4PQA5_9ACTN</name>
<sequence>MLLPVAAQHQFGLCWSWPVMLSVTVVEEIVISADRSMTSKRVIQTLVAVKEADRQIVVHQREPGCDVTLIVPRGITGCRTGRVARDPDAGAVLGELLLDRTLAVGDTAVVHYEIADRSGLPATQYYRFHEWPGTHHVLEVQFPREAIPVRIAEFRRPHSSAPDSLHRDLTPTHDGRVHVLTPSTDRGIIGITWEWD</sequence>
<evidence type="ECO:0000313" key="2">
    <source>
        <dbReference type="Proteomes" id="UP001500393"/>
    </source>
</evidence>
<reference evidence="2" key="1">
    <citation type="journal article" date="2019" name="Int. J. Syst. Evol. Microbiol.">
        <title>The Global Catalogue of Microorganisms (GCM) 10K type strain sequencing project: providing services to taxonomists for standard genome sequencing and annotation.</title>
        <authorList>
            <consortium name="The Broad Institute Genomics Platform"/>
            <consortium name="The Broad Institute Genome Sequencing Center for Infectious Disease"/>
            <person name="Wu L."/>
            <person name="Ma J."/>
        </authorList>
    </citation>
    <scope>NUCLEOTIDE SEQUENCE [LARGE SCALE GENOMIC DNA]</scope>
    <source>
        <strain evidence="2">JCM 14969</strain>
    </source>
</reference>
<evidence type="ECO:0000313" key="1">
    <source>
        <dbReference type="EMBL" id="GAA1587899.1"/>
    </source>
</evidence>
<protein>
    <submittedName>
        <fullName evidence="1">Uncharacterized protein</fullName>
    </submittedName>
</protein>
<comment type="caution">
    <text evidence="1">The sequence shown here is derived from an EMBL/GenBank/DDBJ whole genome shotgun (WGS) entry which is preliminary data.</text>
</comment>
<dbReference type="EMBL" id="BAAAOS010000032">
    <property type="protein sequence ID" value="GAA1587899.1"/>
    <property type="molecule type" value="Genomic_DNA"/>
</dbReference>
<dbReference type="Proteomes" id="UP001500393">
    <property type="component" value="Unassembled WGS sequence"/>
</dbReference>
<proteinExistence type="predicted"/>
<keyword evidence="2" id="KW-1185">Reference proteome</keyword>
<accession>A0ABP4PQA5</accession>